<dbReference type="AlphaFoldDB" id="A0AB33E846"/>
<proteinExistence type="predicted"/>
<dbReference type="RefSeq" id="WP_019579680.1">
    <property type="nucleotide sequence ID" value="NZ_CP023466.1"/>
</dbReference>
<evidence type="ECO:0000313" key="2">
    <source>
        <dbReference type="Proteomes" id="UP000218385"/>
    </source>
</evidence>
<organism evidence="1 2">
    <name type="scientific">Pseudomonas frederiksbergensis</name>
    <dbReference type="NCBI Taxonomy" id="104087"/>
    <lineage>
        <taxon>Bacteria</taxon>
        <taxon>Pseudomonadati</taxon>
        <taxon>Pseudomonadota</taxon>
        <taxon>Gammaproteobacteria</taxon>
        <taxon>Pseudomonadales</taxon>
        <taxon>Pseudomonadaceae</taxon>
        <taxon>Pseudomonas</taxon>
    </lineage>
</organism>
<sequence>MIIEDIELAKEIFALIEAGIVHGYDSFRYEVEVGDGYSEEELVVENNGVEVTNAETDFNGAVLYSLVKRLKENSRKRGENWTSFVMSYRRGGEVKTNFKY</sequence>
<accession>A0AB33E846</accession>
<evidence type="ECO:0000313" key="1">
    <source>
        <dbReference type="EMBL" id="ATE76563.1"/>
    </source>
</evidence>
<dbReference type="Proteomes" id="UP000218385">
    <property type="component" value="Chromosome"/>
</dbReference>
<protein>
    <submittedName>
        <fullName evidence="1">Uncharacterized protein</fullName>
    </submittedName>
</protein>
<gene>
    <name evidence="1" type="ORF">CNN82_09050</name>
</gene>
<dbReference type="EMBL" id="CP023466">
    <property type="protein sequence ID" value="ATE76563.1"/>
    <property type="molecule type" value="Genomic_DNA"/>
</dbReference>
<name>A0AB33E846_9PSED</name>
<reference evidence="1 2" key="1">
    <citation type="submission" date="2017-09" db="EMBL/GenBank/DDBJ databases">
        <title>Complete Genome sequence of Lysobacter capsici KNU-15.</title>
        <authorList>
            <person name="Kim M.-C."/>
            <person name="Yi H."/>
            <person name="Lee D.-W."/>
            <person name="Shin J.-H."/>
        </authorList>
    </citation>
    <scope>NUCLEOTIDE SEQUENCE [LARGE SCALE GENOMIC DNA]</scope>
    <source>
        <strain evidence="1 2">KNU-15</strain>
    </source>
</reference>